<feature type="transmembrane region" description="Helical" evidence="6">
    <location>
        <begin position="219"/>
        <end position="237"/>
    </location>
</feature>
<feature type="transmembrane region" description="Helical" evidence="6">
    <location>
        <begin position="12"/>
        <end position="32"/>
    </location>
</feature>
<dbReference type="SUPFAM" id="SSF103481">
    <property type="entry name" value="Multidrug resistance efflux transporter EmrE"/>
    <property type="match status" value="1"/>
</dbReference>
<evidence type="ECO:0000313" key="8">
    <source>
        <dbReference type="EMBL" id="TCM70949.1"/>
    </source>
</evidence>
<evidence type="ECO:0000259" key="7">
    <source>
        <dbReference type="Pfam" id="PF00892"/>
    </source>
</evidence>
<reference evidence="8 9" key="1">
    <citation type="submission" date="2019-03" db="EMBL/GenBank/DDBJ databases">
        <title>Genomic analyses of the natural microbiome of Caenorhabditis elegans.</title>
        <authorList>
            <person name="Samuel B."/>
        </authorList>
    </citation>
    <scope>NUCLEOTIDE SEQUENCE [LARGE SCALE GENOMIC DNA]</scope>
    <source>
        <strain evidence="8 9">JUb89</strain>
    </source>
</reference>
<feature type="domain" description="EamA" evidence="7">
    <location>
        <begin position="159"/>
        <end position="292"/>
    </location>
</feature>
<organism evidence="8 9">
    <name type="scientific">Acinetobacter calcoaceticus</name>
    <dbReference type="NCBI Taxonomy" id="471"/>
    <lineage>
        <taxon>Bacteria</taxon>
        <taxon>Pseudomonadati</taxon>
        <taxon>Pseudomonadota</taxon>
        <taxon>Gammaproteobacteria</taxon>
        <taxon>Moraxellales</taxon>
        <taxon>Moraxellaceae</taxon>
        <taxon>Acinetobacter</taxon>
        <taxon>Acinetobacter calcoaceticus/baumannii complex</taxon>
    </lineage>
</organism>
<name>A0A4R1Y3Q8_ACICA</name>
<dbReference type="PANTHER" id="PTHR32322:SF2">
    <property type="entry name" value="EAMA DOMAIN-CONTAINING PROTEIN"/>
    <property type="match status" value="1"/>
</dbReference>
<evidence type="ECO:0000256" key="1">
    <source>
        <dbReference type="ARBA" id="ARBA00004141"/>
    </source>
</evidence>
<dbReference type="Gene3D" id="1.10.3730.20">
    <property type="match status" value="1"/>
</dbReference>
<comment type="similarity">
    <text evidence="2">Belongs to the EamA transporter family.</text>
</comment>
<dbReference type="InterPro" id="IPR000620">
    <property type="entry name" value="EamA_dom"/>
</dbReference>
<dbReference type="PANTHER" id="PTHR32322">
    <property type="entry name" value="INNER MEMBRANE TRANSPORTER"/>
    <property type="match status" value="1"/>
</dbReference>
<proteinExistence type="inferred from homology"/>
<evidence type="ECO:0000256" key="3">
    <source>
        <dbReference type="ARBA" id="ARBA00022692"/>
    </source>
</evidence>
<dbReference type="GO" id="GO:0016020">
    <property type="term" value="C:membrane"/>
    <property type="evidence" value="ECO:0007669"/>
    <property type="project" value="UniProtKB-SubCell"/>
</dbReference>
<accession>A0A4R1Y3Q8</accession>
<dbReference type="Pfam" id="PF00892">
    <property type="entry name" value="EamA"/>
    <property type="match status" value="2"/>
</dbReference>
<gene>
    <name evidence="8" type="ORF">EC844_101223</name>
</gene>
<feature type="transmembrane region" description="Helical" evidence="6">
    <location>
        <begin position="275"/>
        <end position="293"/>
    </location>
</feature>
<dbReference type="AlphaFoldDB" id="A0A4R1Y3Q8"/>
<dbReference type="Proteomes" id="UP000294963">
    <property type="component" value="Unassembled WGS sequence"/>
</dbReference>
<keyword evidence="9" id="KW-1185">Reference proteome</keyword>
<dbReference type="InterPro" id="IPR037185">
    <property type="entry name" value="EmrE-like"/>
</dbReference>
<evidence type="ECO:0000313" key="9">
    <source>
        <dbReference type="Proteomes" id="UP000294963"/>
    </source>
</evidence>
<evidence type="ECO:0000256" key="5">
    <source>
        <dbReference type="ARBA" id="ARBA00023136"/>
    </source>
</evidence>
<feature type="transmembrane region" description="Helical" evidence="6">
    <location>
        <begin position="132"/>
        <end position="150"/>
    </location>
</feature>
<keyword evidence="4 6" id="KW-1133">Transmembrane helix</keyword>
<feature type="transmembrane region" description="Helical" evidence="6">
    <location>
        <begin position="156"/>
        <end position="177"/>
    </location>
</feature>
<evidence type="ECO:0000256" key="2">
    <source>
        <dbReference type="ARBA" id="ARBA00007362"/>
    </source>
</evidence>
<keyword evidence="5 6" id="KW-0472">Membrane</keyword>
<feature type="transmembrane region" description="Helical" evidence="6">
    <location>
        <begin position="189"/>
        <end position="207"/>
    </location>
</feature>
<keyword evidence="3 6" id="KW-0812">Transmembrane</keyword>
<evidence type="ECO:0000256" key="4">
    <source>
        <dbReference type="ARBA" id="ARBA00022989"/>
    </source>
</evidence>
<evidence type="ECO:0000256" key="6">
    <source>
        <dbReference type="SAM" id="Phobius"/>
    </source>
</evidence>
<feature type="transmembrane region" description="Helical" evidence="6">
    <location>
        <begin position="108"/>
        <end position="125"/>
    </location>
</feature>
<comment type="subcellular location">
    <subcellularLocation>
        <location evidence="1">Membrane</location>
        <topology evidence="1">Multi-pass membrane protein</topology>
    </subcellularLocation>
</comment>
<dbReference type="EMBL" id="SLVJ01000001">
    <property type="protein sequence ID" value="TCM70949.1"/>
    <property type="molecule type" value="Genomic_DNA"/>
</dbReference>
<feature type="transmembrane region" description="Helical" evidence="6">
    <location>
        <begin position="84"/>
        <end position="102"/>
    </location>
</feature>
<protein>
    <submittedName>
        <fullName evidence="8">Inner membrane transporter RhtA</fullName>
    </submittedName>
</protein>
<dbReference type="InterPro" id="IPR050638">
    <property type="entry name" value="AA-Vitamin_Transporters"/>
</dbReference>
<feature type="transmembrane region" description="Helical" evidence="6">
    <location>
        <begin position="249"/>
        <end position="269"/>
    </location>
</feature>
<feature type="transmembrane region" description="Helical" evidence="6">
    <location>
        <begin position="52"/>
        <end position="72"/>
    </location>
</feature>
<comment type="caution">
    <text evidence="8">The sequence shown here is derived from an EMBL/GenBank/DDBJ whole genome shotgun (WGS) entry which is preliminary data.</text>
</comment>
<feature type="domain" description="EamA" evidence="7">
    <location>
        <begin position="21"/>
        <end position="145"/>
    </location>
</feature>
<sequence length="310" mass="33881">MLESSHSYSKLLLMLNTQFAAVCFMILSMVSYQISASFAKQLMAVLDPLTVVTLRLCFASIMIFVMFRSWKMIKRLPYLHWRDLLCYTAAVCLMNVLFYASLGRLPQGIAVGLEFLGPLTLALLSIKRRSDYLWVGLAILGIALMVPWQQASGHDFSYLGAAFALGAGVCWAFYIYFGQKVVRQNIGMHALTIAIVMSAMVLLPVSLVHNPHALFQTQYWGYAVVIALLATAIPYALDLMALKQLSKLSYGTLSSLSPAIAAVAGMLLLGEHISVLQTLALACIMLASIGVTLRQTSAKPASTEEAEPGQ</sequence>